<evidence type="ECO:0000256" key="4">
    <source>
        <dbReference type="ARBA" id="ARBA00023136"/>
    </source>
</evidence>
<keyword evidence="2 5" id="KW-0812">Transmembrane</keyword>
<evidence type="ECO:0000256" key="2">
    <source>
        <dbReference type="ARBA" id="ARBA00022692"/>
    </source>
</evidence>
<feature type="transmembrane region" description="Helical" evidence="5">
    <location>
        <begin position="328"/>
        <end position="353"/>
    </location>
</feature>
<organism evidence="7 8">
    <name type="scientific">Edaphobacter acidisoli</name>
    <dbReference type="NCBI Taxonomy" id="2040573"/>
    <lineage>
        <taxon>Bacteria</taxon>
        <taxon>Pseudomonadati</taxon>
        <taxon>Acidobacteriota</taxon>
        <taxon>Terriglobia</taxon>
        <taxon>Terriglobales</taxon>
        <taxon>Acidobacteriaceae</taxon>
        <taxon>Edaphobacter</taxon>
    </lineage>
</organism>
<sequence length="426" mass="46299">MNPTEPTCTEDAPRFRLLPSRRWYLIALIFLVALINYFDRQSLSVIAPRFQALFHLSDEGYGHIVSLFLLASAFSYAIAGVVTDWLGTRASMAIFVGWWSAAEAATAIVRTAGQLAVARFCLGLGEPGLWVVAPKVVGETLPKKDHSLAIGVYTLGSTVGAVIALPAIAAIVAHLPWKTVFVIDGTAGLLWLPLWLSAYPSVRKSTSESARVRAVAQPSLRAVLANATTWRFMVARGLTDPIWYFLLFWYPKYMFSARHLTLAHLARMGWLVYLFAGAGTLLGGFVSGRFIQGGLTPAQTYRRVMFCCAALLPLSPLAATLPNVMASVLIASVIALAHMAWLVTLSASIVHLFPSSQLGTAFGLIAAGSGFGGMVSMEIIGRVVMAHGYLPLFFAMMFLHPIALALLWSSLRERDKKTLRNDHVSS</sequence>
<reference evidence="7" key="1">
    <citation type="journal article" date="2014" name="Int. J. Syst. Evol. Microbiol.">
        <title>Complete genome sequence of Corynebacterium casei LMG S-19264T (=DSM 44701T), isolated from a smear-ripened cheese.</title>
        <authorList>
            <consortium name="US DOE Joint Genome Institute (JGI-PGF)"/>
            <person name="Walter F."/>
            <person name="Albersmeier A."/>
            <person name="Kalinowski J."/>
            <person name="Ruckert C."/>
        </authorList>
    </citation>
    <scope>NUCLEOTIDE SEQUENCE</scope>
    <source>
        <strain evidence="7">CGMCC 1.15447</strain>
    </source>
</reference>
<feature type="transmembrane region" description="Helical" evidence="5">
    <location>
        <begin position="23"/>
        <end position="40"/>
    </location>
</feature>
<evidence type="ECO:0000256" key="5">
    <source>
        <dbReference type="SAM" id="Phobius"/>
    </source>
</evidence>
<feature type="transmembrane region" description="Helical" evidence="5">
    <location>
        <begin position="150"/>
        <end position="175"/>
    </location>
</feature>
<dbReference type="PANTHER" id="PTHR11662:SF285">
    <property type="entry name" value="HEXURONATE TRANSPORTER"/>
    <property type="match status" value="1"/>
</dbReference>
<evidence type="ECO:0000256" key="1">
    <source>
        <dbReference type="ARBA" id="ARBA00004141"/>
    </source>
</evidence>
<comment type="caution">
    <text evidence="7">The sequence shown here is derived from an EMBL/GenBank/DDBJ whole genome shotgun (WGS) entry which is preliminary data.</text>
</comment>
<gene>
    <name evidence="7" type="primary">exuT</name>
    <name evidence="7" type="ORF">GCM10011507_14600</name>
</gene>
<comment type="subcellular location">
    <subcellularLocation>
        <location evidence="1">Membrane</location>
        <topology evidence="1">Multi-pass membrane protein</topology>
    </subcellularLocation>
</comment>
<dbReference type="Gene3D" id="1.20.1250.20">
    <property type="entry name" value="MFS general substrate transporter like domains"/>
    <property type="match status" value="2"/>
</dbReference>
<dbReference type="InterPro" id="IPR036259">
    <property type="entry name" value="MFS_trans_sf"/>
</dbReference>
<feature type="transmembrane region" description="Helical" evidence="5">
    <location>
        <begin position="360"/>
        <end position="380"/>
    </location>
</feature>
<dbReference type="InterPro" id="IPR050382">
    <property type="entry name" value="MFS_Na/Anion_cotransporter"/>
</dbReference>
<feature type="transmembrane region" description="Helical" evidence="5">
    <location>
        <begin position="392"/>
        <end position="411"/>
    </location>
</feature>
<keyword evidence="4 5" id="KW-0472">Membrane</keyword>
<feature type="transmembrane region" description="Helical" evidence="5">
    <location>
        <begin position="181"/>
        <end position="202"/>
    </location>
</feature>
<dbReference type="EMBL" id="BMJB01000001">
    <property type="protein sequence ID" value="GGA64044.1"/>
    <property type="molecule type" value="Genomic_DNA"/>
</dbReference>
<dbReference type="InterPro" id="IPR011701">
    <property type="entry name" value="MFS"/>
</dbReference>
<accession>A0A916W418</accession>
<evidence type="ECO:0000313" key="7">
    <source>
        <dbReference type="EMBL" id="GGA64044.1"/>
    </source>
</evidence>
<dbReference type="PANTHER" id="PTHR11662">
    <property type="entry name" value="SOLUTE CARRIER FAMILY 17"/>
    <property type="match status" value="1"/>
</dbReference>
<keyword evidence="8" id="KW-1185">Reference proteome</keyword>
<dbReference type="PROSITE" id="PS50850">
    <property type="entry name" value="MFS"/>
    <property type="match status" value="1"/>
</dbReference>
<feature type="transmembrane region" description="Helical" evidence="5">
    <location>
        <begin position="60"/>
        <end position="82"/>
    </location>
</feature>
<protein>
    <submittedName>
        <fullName evidence="7">Hexuronate transporter</fullName>
    </submittedName>
</protein>
<proteinExistence type="predicted"/>
<evidence type="ECO:0000313" key="8">
    <source>
        <dbReference type="Proteomes" id="UP000648801"/>
    </source>
</evidence>
<feature type="transmembrane region" description="Helical" evidence="5">
    <location>
        <begin position="270"/>
        <end position="291"/>
    </location>
</feature>
<dbReference type="AlphaFoldDB" id="A0A916W418"/>
<feature type="domain" description="Major facilitator superfamily (MFS) profile" evidence="6">
    <location>
        <begin position="25"/>
        <end position="415"/>
    </location>
</feature>
<dbReference type="SUPFAM" id="SSF103473">
    <property type="entry name" value="MFS general substrate transporter"/>
    <property type="match status" value="1"/>
</dbReference>
<evidence type="ECO:0000259" key="6">
    <source>
        <dbReference type="PROSITE" id="PS50850"/>
    </source>
</evidence>
<feature type="transmembrane region" description="Helical" evidence="5">
    <location>
        <begin position="303"/>
        <end position="322"/>
    </location>
</feature>
<reference evidence="7" key="2">
    <citation type="submission" date="2020-09" db="EMBL/GenBank/DDBJ databases">
        <authorList>
            <person name="Sun Q."/>
            <person name="Zhou Y."/>
        </authorList>
    </citation>
    <scope>NUCLEOTIDE SEQUENCE</scope>
    <source>
        <strain evidence="7">CGMCC 1.15447</strain>
    </source>
</reference>
<dbReference type="GO" id="GO:0015134">
    <property type="term" value="F:hexuronate transmembrane transporter activity"/>
    <property type="evidence" value="ECO:0007669"/>
    <property type="project" value="TreeGrafter"/>
</dbReference>
<keyword evidence="3 5" id="KW-1133">Transmembrane helix</keyword>
<name>A0A916W418_9BACT</name>
<feature type="transmembrane region" description="Helical" evidence="5">
    <location>
        <begin position="223"/>
        <end position="250"/>
    </location>
</feature>
<dbReference type="RefSeq" id="WP_188758577.1">
    <property type="nucleotide sequence ID" value="NZ_BMJB01000001.1"/>
</dbReference>
<dbReference type="Pfam" id="PF07690">
    <property type="entry name" value="MFS_1"/>
    <property type="match status" value="1"/>
</dbReference>
<evidence type="ECO:0000256" key="3">
    <source>
        <dbReference type="ARBA" id="ARBA00022989"/>
    </source>
</evidence>
<dbReference type="InterPro" id="IPR020846">
    <property type="entry name" value="MFS_dom"/>
</dbReference>
<dbReference type="GO" id="GO:0016020">
    <property type="term" value="C:membrane"/>
    <property type="evidence" value="ECO:0007669"/>
    <property type="project" value="UniProtKB-SubCell"/>
</dbReference>
<dbReference type="Proteomes" id="UP000648801">
    <property type="component" value="Unassembled WGS sequence"/>
</dbReference>